<dbReference type="OrthoDB" id="1001522at2759"/>
<dbReference type="EMBL" id="JAIQCV010000007">
    <property type="protein sequence ID" value="KAH1084311.1"/>
    <property type="molecule type" value="Genomic_DNA"/>
</dbReference>
<protein>
    <submittedName>
        <fullName evidence="2">Uncharacterized protein</fullName>
    </submittedName>
</protein>
<dbReference type="Proteomes" id="UP000828251">
    <property type="component" value="Unassembled WGS sequence"/>
</dbReference>
<sequence>MQPQVEGSCSDKTLGKLLEPASGDKQPGSFLIDLRKMAFEDAFQLSFPVRAGAVNAVACQLLQVWSVVICIHHRTRFQLIPYPILS</sequence>
<evidence type="ECO:0000313" key="3">
    <source>
        <dbReference type="Proteomes" id="UP000828251"/>
    </source>
</evidence>
<evidence type="ECO:0000256" key="1">
    <source>
        <dbReference type="SAM" id="MobiDB-lite"/>
    </source>
</evidence>
<keyword evidence="3" id="KW-1185">Reference proteome</keyword>
<evidence type="ECO:0000313" key="2">
    <source>
        <dbReference type="EMBL" id="KAH1084311.1"/>
    </source>
</evidence>
<organism evidence="2 3">
    <name type="scientific">Gossypium stocksii</name>
    <dbReference type="NCBI Taxonomy" id="47602"/>
    <lineage>
        <taxon>Eukaryota</taxon>
        <taxon>Viridiplantae</taxon>
        <taxon>Streptophyta</taxon>
        <taxon>Embryophyta</taxon>
        <taxon>Tracheophyta</taxon>
        <taxon>Spermatophyta</taxon>
        <taxon>Magnoliopsida</taxon>
        <taxon>eudicotyledons</taxon>
        <taxon>Gunneridae</taxon>
        <taxon>Pentapetalae</taxon>
        <taxon>rosids</taxon>
        <taxon>malvids</taxon>
        <taxon>Malvales</taxon>
        <taxon>Malvaceae</taxon>
        <taxon>Malvoideae</taxon>
        <taxon>Gossypium</taxon>
    </lineage>
</organism>
<dbReference type="AlphaFoldDB" id="A0A9D3VK10"/>
<gene>
    <name evidence="2" type="ORF">J1N35_024072</name>
</gene>
<feature type="region of interest" description="Disordered" evidence="1">
    <location>
        <begin position="1"/>
        <end position="26"/>
    </location>
</feature>
<accession>A0A9D3VK10</accession>
<name>A0A9D3VK10_9ROSI</name>
<feature type="compositionally biased region" description="Polar residues" evidence="1">
    <location>
        <begin position="1"/>
        <end position="11"/>
    </location>
</feature>
<proteinExistence type="predicted"/>
<comment type="caution">
    <text evidence="2">The sequence shown here is derived from an EMBL/GenBank/DDBJ whole genome shotgun (WGS) entry which is preliminary data.</text>
</comment>
<reference evidence="2 3" key="1">
    <citation type="journal article" date="2021" name="Plant Biotechnol. J.">
        <title>Multi-omics assisted identification of the key and species-specific regulatory components of drought-tolerant mechanisms in Gossypium stocksii.</title>
        <authorList>
            <person name="Yu D."/>
            <person name="Ke L."/>
            <person name="Zhang D."/>
            <person name="Wu Y."/>
            <person name="Sun Y."/>
            <person name="Mei J."/>
            <person name="Sun J."/>
            <person name="Sun Y."/>
        </authorList>
    </citation>
    <scope>NUCLEOTIDE SEQUENCE [LARGE SCALE GENOMIC DNA]</scope>
    <source>
        <strain evidence="3">cv. E1</strain>
        <tissue evidence="2">Leaf</tissue>
    </source>
</reference>